<dbReference type="InterPro" id="IPR035906">
    <property type="entry name" value="MetI-like_sf"/>
</dbReference>
<dbReference type="InterPro" id="IPR000515">
    <property type="entry name" value="MetI-like"/>
</dbReference>
<evidence type="ECO:0000256" key="7">
    <source>
        <dbReference type="RuleBase" id="RU363032"/>
    </source>
</evidence>
<dbReference type="PANTHER" id="PTHR43744">
    <property type="entry name" value="ABC TRANSPORTER PERMEASE PROTEIN MG189-RELATED-RELATED"/>
    <property type="match status" value="1"/>
</dbReference>
<evidence type="ECO:0000256" key="4">
    <source>
        <dbReference type="ARBA" id="ARBA00022692"/>
    </source>
</evidence>
<comment type="subcellular location">
    <subcellularLocation>
        <location evidence="1 7">Cell membrane</location>
        <topology evidence="1 7">Multi-pass membrane protein</topology>
    </subcellularLocation>
</comment>
<feature type="domain" description="ABC transmembrane type-1" evidence="8">
    <location>
        <begin position="78"/>
        <end position="280"/>
    </location>
</feature>
<dbReference type="GO" id="GO:0005886">
    <property type="term" value="C:plasma membrane"/>
    <property type="evidence" value="ECO:0007669"/>
    <property type="project" value="UniProtKB-SubCell"/>
</dbReference>
<proteinExistence type="inferred from homology"/>
<dbReference type="KEGG" id="vgu:HYG85_18100"/>
<evidence type="ECO:0000256" key="5">
    <source>
        <dbReference type="ARBA" id="ARBA00022989"/>
    </source>
</evidence>
<keyword evidence="6 7" id="KW-0472">Membrane</keyword>
<keyword evidence="2 7" id="KW-0813">Transport</keyword>
<feature type="transmembrane region" description="Helical" evidence="7">
    <location>
        <begin position="20"/>
        <end position="41"/>
    </location>
</feature>
<accession>A0A8J8SDE8</accession>
<evidence type="ECO:0000259" key="8">
    <source>
        <dbReference type="PROSITE" id="PS50928"/>
    </source>
</evidence>
<evidence type="ECO:0000256" key="2">
    <source>
        <dbReference type="ARBA" id="ARBA00022448"/>
    </source>
</evidence>
<keyword evidence="10" id="KW-1185">Reference proteome</keyword>
<dbReference type="PANTHER" id="PTHR43744:SF9">
    <property type="entry name" value="POLYGALACTURONAN_RHAMNOGALACTURONAN TRANSPORT SYSTEM PERMEASE PROTEIN YTCP"/>
    <property type="match status" value="1"/>
</dbReference>
<dbReference type="CDD" id="cd06261">
    <property type="entry name" value="TM_PBP2"/>
    <property type="match status" value="1"/>
</dbReference>
<sequence length="301" mass="34182">MKKKAGVNQISNRANCIINIFFLIYAILCIAPLLLSLGVSLTDEKEVILHGFNFIPRKFSLDAYRFLFQDASHVLRAYGVSIFVTVVGTLFSVMLTALYAYPISRKDFPAAKFFTFFIFFTMLFNGGLVASFYINTQLFHFKNRLYSLLLPLMMNPFNVLIVRTFYKQSVPKSIIESSKIDGASELRIFIQMVLPLSKPAIATIALFDTLCYWNDWFSSLLYISDVKLYSLQYTMYTALMNIKYLLKFGETSSDALNSLGTVPTQTVRFTMVLIAIGPIILAYPYFQKHFVKGLTIGALKG</sequence>
<organism evidence="9 10">
    <name type="scientific">Vallitalea guaymasensis</name>
    <dbReference type="NCBI Taxonomy" id="1185412"/>
    <lineage>
        <taxon>Bacteria</taxon>
        <taxon>Bacillati</taxon>
        <taxon>Bacillota</taxon>
        <taxon>Clostridia</taxon>
        <taxon>Lachnospirales</taxon>
        <taxon>Vallitaleaceae</taxon>
        <taxon>Vallitalea</taxon>
    </lineage>
</organism>
<evidence type="ECO:0000256" key="1">
    <source>
        <dbReference type="ARBA" id="ARBA00004651"/>
    </source>
</evidence>
<keyword evidence="3" id="KW-1003">Cell membrane</keyword>
<evidence type="ECO:0000313" key="10">
    <source>
        <dbReference type="Proteomes" id="UP000677305"/>
    </source>
</evidence>
<feature type="transmembrane region" description="Helical" evidence="7">
    <location>
        <begin position="267"/>
        <end position="286"/>
    </location>
</feature>
<evidence type="ECO:0000256" key="6">
    <source>
        <dbReference type="ARBA" id="ARBA00023136"/>
    </source>
</evidence>
<feature type="transmembrane region" description="Helical" evidence="7">
    <location>
        <begin position="146"/>
        <end position="166"/>
    </location>
</feature>
<evidence type="ECO:0000256" key="3">
    <source>
        <dbReference type="ARBA" id="ARBA00022475"/>
    </source>
</evidence>
<keyword evidence="4 7" id="KW-0812">Transmembrane</keyword>
<protein>
    <submittedName>
        <fullName evidence="9">Carbohydrate ABC transporter permease</fullName>
    </submittedName>
</protein>
<dbReference type="Gene3D" id="1.10.3720.10">
    <property type="entry name" value="MetI-like"/>
    <property type="match status" value="1"/>
</dbReference>
<name>A0A8J8SDE8_9FIRM</name>
<dbReference type="RefSeq" id="WP_212690860.1">
    <property type="nucleotide sequence ID" value="NZ_CP058561.1"/>
</dbReference>
<dbReference type="GO" id="GO:0055085">
    <property type="term" value="P:transmembrane transport"/>
    <property type="evidence" value="ECO:0007669"/>
    <property type="project" value="InterPro"/>
</dbReference>
<keyword evidence="5 7" id="KW-1133">Transmembrane helix</keyword>
<dbReference type="Pfam" id="PF00528">
    <property type="entry name" value="BPD_transp_1"/>
    <property type="match status" value="1"/>
</dbReference>
<feature type="transmembrane region" description="Helical" evidence="7">
    <location>
        <begin position="113"/>
        <end position="134"/>
    </location>
</feature>
<dbReference type="AlphaFoldDB" id="A0A8J8SDE8"/>
<gene>
    <name evidence="9" type="ORF">HYG85_18100</name>
</gene>
<dbReference type="SUPFAM" id="SSF161098">
    <property type="entry name" value="MetI-like"/>
    <property type="match status" value="1"/>
</dbReference>
<reference evidence="9 10" key="1">
    <citation type="submission" date="2020-07" db="EMBL/GenBank/DDBJ databases">
        <title>Vallitalea guaymasensis genome.</title>
        <authorList>
            <person name="Postec A."/>
        </authorList>
    </citation>
    <scope>NUCLEOTIDE SEQUENCE [LARGE SCALE GENOMIC DNA]</scope>
    <source>
        <strain evidence="9 10">Ra1766G1</strain>
    </source>
</reference>
<evidence type="ECO:0000313" key="9">
    <source>
        <dbReference type="EMBL" id="QUH30727.1"/>
    </source>
</evidence>
<dbReference type="Proteomes" id="UP000677305">
    <property type="component" value="Chromosome"/>
</dbReference>
<dbReference type="EMBL" id="CP058561">
    <property type="protein sequence ID" value="QUH30727.1"/>
    <property type="molecule type" value="Genomic_DNA"/>
</dbReference>
<feature type="transmembrane region" description="Helical" evidence="7">
    <location>
        <begin position="77"/>
        <end position="101"/>
    </location>
</feature>
<dbReference type="PROSITE" id="PS50928">
    <property type="entry name" value="ABC_TM1"/>
    <property type="match status" value="1"/>
</dbReference>
<comment type="similarity">
    <text evidence="7">Belongs to the binding-protein-dependent transport system permease family.</text>
</comment>